<evidence type="ECO:0000313" key="5">
    <source>
        <dbReference type="EMBL" id="SVE52488.1"/>
    </source>
</evidence>
<accession>A0A383E8Q8</accession>
<feature type="non-terminal residue" evidence="5">
    <location>
        <position position="103"/>
    </location>
</feature>
<evidence type="ECO:0008006" key="6">
    <source>
        <dbReference type="Google" id="ProtNLM"/>
    </source>
</evidence>
<evidence type="ECO:0000256" key="1">
    <source>
        <dbReference type="ARBA" id="ARBA00004370"/>
    </source>
</evidence>
<evidence type="ECO:0000256" key="4">
    <source>
        <dbReference type="SAM" id="Phobius"/>
    </source>
</evidence>
<evidence type="ECO:0000256" key="3">
    <source>
        <dbReference type="ARBA" id="ARBA00023136"/>
    </source>
</evidence>
<gene>
    <name evidence="5" type="ORF">METZ01_LOCUS505342</name>
</gene>
<dbReference type="AlphaFoldDB" id="A0A383E8Q8"/>
<feature type="transmembrane region" description="Helical" evidence="4">
    <location>
        <begin position="45"/>
        <end position="68"/>
    </location>
</feature>
<reference evidence="5" key="1">
    <citation type="submission" date="2018-05" db="EMBL/GenBank/DDBJ databases">
        <authorList>
            <person name="Lanie J.A."/>
            <person name="Ng W.-L."/>
            <person name="Kazmierczak K.M."/>
            <person name="Andrzejewski T.M."/>
            <person name="Davidsen T.M."/>
            <person name="Wayne K.J."/>
            <person name="Tettelin H."/>
            <person name="Glass J.I."/>
            <person name="Rusch D."/>
            <person name="Podicherti R."/>
            <person name="Tsui H.-C.T."/>
            <person name="Winkler M.E."/>
        </authorList>
    </citation>
    <scope>NUCLEOTIDE SEQUENCE</scope>
</reference>
<dbReference type="EMBL" id="UINC01223336">
    <property type="protein sequence ID" value="SVE52488.1"/>
    <property type="molecule type" value="Genomic_DNA"/>
</dbReference>
<dbReference type="SUPFAM" id="SSF81464">
    <property type="entry name" value="Cytochrome c oxidase subunit II-like, transmembrane region"/>
    <property type="match status" value="1"/>
</dbReference>
<dbReference type="InterPro" id="IPR036257">
    <property type="entry name" value="Cyt_c_oxidase_su2_TM_sf"/>
</dbReference>
<sequence length="103" mass="11679">MKNNWTLPLFGWVLSTVILEILAITNLHTLPSSGSKQAVVIDEAFFLLIYICIPIFTLITVFLIYSVFKFRSKGRPDEDGPHVTNSRNLSYVWVIGSFILVAF</sequence>
<evidence type="ECO:0000256" key="2">
    <source>
        <dbReference type="ARBA" id="ARBA00022692"/>
    </source>
</evidence>
<proteinExistence type="predicted"/>
<keyword evidence="2 4" id="KW-0812">Transmembrane</keyword>
<protein>
    <recommendedName>
        <fullName evidence="6">Cytochrome oxidase subunit II transmembrane region profile domain-containing protein</fullName>
    </recommendedName>
</protein>
<dbReference type="Gene3D" id="1.10.287.90">
    <property type="match status" value="1"/>
</dbReference>
<dbReference type="GO" id="GO:0016020">
    <property type="term" value="C:membrane"/>
    <property type="evidence" value="ECO:0007669"/>
    <property type="project" value="UniProtKB-SubCell"/>
</dbReference>
<feature type="transmembrane region" description="Helical" evidence="4">
    <location>
        <begin position="7"/>
        <end position="25"/>
    </location>
</feature>
<organism evidence="5">
    <name type="scientific">marine metagenome</name>
    <dbReference type="NCBI Taxonomy" id="408172"/>
    <lineage>
        <taxon>unclassified sequences</taxon>
        <taxon>metagenomes</taxon>
        <taxon>ecological metagenomes</taxon>
    </lineage>
</organism>
<keyword evidence="4" id="KW-1133">Transmembrane helix</keyword>
<comment type="subcellular location">
    <subcellularLocation>
        <location evidence="1">Membrane</location>
    </subcellularLocation>
</comment>
<name>A0A383E8Q8_9ZZZZ</name>
<keyword evidence="3 4" id="KW-0472">Membrane</keyword>